<feature type="compositionally biased region" description="Acidic residues" evidence="1">
    <location>
        <begin position="212"/>
        <end position="222"/>
    </location>
</feature>
<feature type="compositionally biased region" description="Polar residues" evidence="1">
    <location>
        <begin position="1131"/>
        <end position="1142"/>
    </location>
</feature>
<dbReference type="EMBL" id="CAICTM010001524">
    <property type="protein sequence ID" value="CAB9524347.1"/>
    <property type="molecule type" value="Genomic_DNA"/>
</dbReference>
<dbReference type="Proteomes" id="UP001153069">
    <property type="component" value="Unassembled WGS sequence"/>
</dbReference>
<feature type="region of interest" description="Disordered" evidence="1">
    <location>
        <begin position="881"/>
        <end position="911"/>
    </location>
</feature>
<evidence type="ECO:0000313" key="3">
    <source>
        <dbReference type="Proteomes" id="UP001153069"/>
    </source>
</evidence>
<sequence>MEETDLGLTGTRGFWNEMSEQDDATIRLEETNDFFIETQYDYDSNPPPLSSITGAEEKYISFVEKKINQAISKAWDDAIDLWKEELREVLKPEPSRRREVIPVYFDGGLEVGFDDPNLNVLPWMEKTEKILKSWCSEKCVHGLAKNQRVFCTRNQPNLFVPAFLPVRRPKISRSAEEVDRRLNRGDPFGSFTREHLMRLRERNVDQNRNSDEDSNNETEPEVDNAMEREIIDASTRHLLDGGDNELEFILESSGREEEDPWLPDLKFSKWPQLNTVKAIGGTHSGKIPLCLMESETGEGETKRTLADPNVRNKVSGGQIYIPMTKRIFQFGDALDNSEIEALPARVYTLLNHKGTLAPKRGEEITNMVIDTVRKLRQRIKNTRSEILANHKKNIIRFEIFFPTDTEGKMEYLEDRDDYASSFVVSNCGQLMTQFADSLEEFITPVYSVFGDKQSIDRCMGLSSPAKGLLLICTERAVELCGSDPAFKGRLTTKITENSDLAGKSWHICRNLLQEISGREKDFIGGTPFGLSTDLMIAESTEEQMEQEGRSQRPKKLPVHVQVFQRLADMGVDHIVFFMRRMLDINCALFRATDICMRNKKYLDYYRDHNREDPNTEDPPEYVPPKRDIFLKPNFALIAKLSDMDSLGEVVTSMCQIIYDAYYHESSCLIRDEIRKYFAAFNKKNRAHKVNPWLPPLSDFPKTDKQLNKFCRDVSEKSVGGVKMETAKGTWKQKQKVTDGESFESLICCTMSDNQSLAPAWERSVTRNLIRYCLTILDKTKANLTDDNGNEINEDLDEVDFGSEEAQREGLMNAYTTPQQLLSSKSFRSHLMQTFIDEAKKAHEESKPLIYYATQSKRYQRPTPLKDATLTFKIEAVELDVRNPEAQTRNPGRKRKREAPPKPQAPQAIEPIFPYEKNKQSPATTAEINQLFTFAGRLNYRTVLIIRCLVFVAMNVEIAAEPGAWMQYVHMCQLTNATRLHELFKTKDAMRRAVKAAFDKCEFKKHLSYREWYHSVCKPFGISDPLDNTNNTSEPKANAAGGKGSNTPLGPLLRAAMYNANFWVWDRQSGPQFKTLSQYDEEDKRKVYVSRNTQGMTFKTLLDTHASLGLITPGMTDGLKELTIRAWENPNAEASGQTESLSPTRGDRGVGMAAVVTPGAAGSGASPHWLDQQSQADYV</sequence>
<reference evidence="2" key="1">
    <citation type="submission" date="2020-06" db="EMBL/GenBank/DDBJ databases">
        <authorList>
            <consortium name="Plant Systems Biology data submission"/>
        </authorList>
    </citation>
    <scope>NUCLEOTIDE SEQUENCE</scope>
    <source>
        <strain evidence="2">D6</strain>
    </source>
</reference>
<gene>
    <name evidence="2" type="ORF">SEMRO_1526_G279790.1</name>
</gene>
<feature type="compositionally biased region" description="Basic and acidic residues" evidence="1">
    <location>
        <begin position="199"/>
        <end position="211"/>
    </location>
</feature>
<comment type="caution">
    <text evidence="2">The sequence shown here is derived from an EMBL/GenBank/DDBJ whole genome shotgun (WGS) entry which is preliminary data.</text>
</comment>
<evidence type="ECO:0000256" key="1">
    <source>
        <dbReference type="SAM" id="MobiDB-lite"/>
    </source>
</evidence>
<dbReference type="AlphaFoldDB" id="A0A9N8EM72"/>
<proteinExistence type="predicted"/>
<feature type="region of interest" description="Disordered" evidence="1">
    <location>
        <begin position="1129"/>
        <end position="1178"/>
    </location>
</feature>
<name>A0A9N8EM72_9STRA</name>
<organism evidence="2 3">
    <name type="scientific">Seminavis robusta</name>
    <dbReference type="NCBI Taxonomy" id="568900"/>
    <lineage>
        <taxon>Eukaryota</taxon>
        <taxon>Sar</taxon>
        <taxon>Stramenopiles</taxon>
        <taxon>Ochrophyta</taxon>
        <taxon>Bacillariophyta</taxon>
        <taxon>Bacillariophyceae</taxon>
        <taxon>Bacillariophycidae</taxon>
        <taxon>Naviculales</taxon>
        <taxon>Naviculaceae</taxon>
        <taxon>Seminavis</taxon>
    </lineage>
</organism>
<protein>
    <submittedName>
        <fullName evidence="2">Uncharacterized protein</fullName>
    </submittedName>
</protein>
<keyword evidence="3" id="KW-1185">Reference proteome</keyword>
<evidence type="ECO:0000313" key="2">
    <source>
        <dbReference type="EMBL" id="CAB9524347.1"/>
    </source>
</evidence>
<accession>A0A9N8EM72</accession>
<feature type="region of interest" description="Disordered" evidence="1">
    <location>
        <begin position="199"/>
        <end position="222"/>
    </location>
</feature>